<evidence type="ECO:0000259" key="1">
    <source>
        <dbReference type="Pfam" id="PF04326"/>
    </source>
</evidence>
<dbReference type="KEGG" id="aarg:Aargi30884_22080"/>
<dbReference type="Proteomes" id="UP000464754">
    <property type="component" value="Chromosome"/>
</dbReference>
<dbReference type="Gene3D" id="3.30.565.60">
    <property type="match status" value="1"/>
</dbReference>
<dbReference type="Gene3D" id="3.30.950.30">
    <property type="entry name" value="Schlafen, AAA domain"/>
    <property type="match status" value="1"/>
</dbReference>
<evidence type="ECO:0000313" key="3">
    <source>
        <dbReference type="Proteomes" id="UP000464754"/>
    </source>
</evidence>
<dbReference type="InterPro" id="IPR007421">
    <property type="entry name" value="Schlafen_AlbA_2_dom"/>
</dbReference>
<name>A0A6N4TLL0_9FIRM</name>
<accession>A0A6N4TLL0</accession>
<reference evidence="3" key="1">
    <citation type="submission" date="2019-05" db="EMBL/GenBank/DDBJ databases">
        <title>Complete genome sequencing of Absiella argi strain JCM 30884.</title>
        <authorList>
            <person name="Sakamoto M."/>
            <person name="Murakami T."/>
            <person name="Mori H."/>
        </authorList>
    </citation>
    <scope>NUCLEOTIDE SEQUENCE [LARGE SCALE GENOMIC DNA]</scope>
    <source>
        <strain evidence="3">JCM 30884</strain>
    </source>
</reference>
<dbReference type="EMBL" id="AP019695">
    <property type="protein sequence ID" value="BBK23305.1"/>
    <property type="molecule type" value="Genomic_DNA"/>
</dbReference>
<keyword evidence="3" id="KW-1185">Reference proteome</keyword>
<organism evidence="2 3">
    <name type="scientific">Amedibacterium intestinale</name>
    <dbReference type="NCBI Taxonomy" id="2583452"/>
    <lineage>
        <taxon>Bacteria</taxon>
        <taxon>Bacillati</taxon>
        <taxon>Bacillota</taxon>
        <taxon>Erysipelotrichia</taxon>
        <taxon>Erysipelotrichales</taxon>
        <taxon>Erysipelotrichaceae</taxon>
        <taxon>Amedibacterium</taxon>
    </lineage>
</organism>
<dbReference type="RefSeq" id="WP_115716172.1">
    <property type="nucleotide sequence ID" value="NZ_AP019695.1"/>
</dbReference>
<proteinExistence type="predicted"/>
<dbReference type="PANTHER" id="PTHR30595:SF6">
    <property type="entry name" value="SCHLAFEN ALBA-2 DOMAIN-CONTAINING PROTEIN"/>
    <property type="match status" value="1"/>
</dbReference>
<dbReference type="PANTHER" id="PTHR30595">
    <property type="entry name" value="GLPR-RELATED TRANSCRIPTIONAL REPRESSOR"/>
    <property type="match status" value="1"/>
</dbReference>
<dbReference type="AlphaFoldDB" id="A0A6N4TLL0"/>
<dbReference type="InterPro" id="IPR038475">
    <property type="entry name" value="RecG_C_sf"/>
</dbReference>
<feature type="domain" description="Schlafen AlbA-2" evidence="1">
    <location>
        <begin position="15"/>
        <end position="142"/>
    </location>
</feature>
<gene>
    <name evidence="2" type="ORF">Aargi30884_22080</name>
</gene>
<dbReference type="Pfam" id="PF13749">
    <property type="entry name" value="HATPase_c_4"/>
    <property type="match status" value="1"/>
</dbReference>
<evidence type="ECO:0000313" key="2">
    <source>
        <dbReference type="EMBL" id="BBK23305.1"/>
    </source>
</evidence>
<sequence length="500" mass="58399">MSELFDITNFDSYKEDNRREVKRANGGLPIALWESYSAMANTYGGVIILGIKELDDRRWKTTGLKYADKERLLDDLWNQAHNPQKVSVNLLTEKDVKSYEVDDDLVIVIHVPMAKREQKPVYINNDIFRGTYKRTHTGDYHCSSSQVKSMLRDQIEETMDMHIIENMSLKDLNFETIHQYRNRHKTYKPDHIWNNLSDEDYLLMIGAIDKDRDGNIHPTGAGLLMFGEEYRILRQYPEYFLDYREMLDPTIRWTDRLYSSSGDWTGNVFDFYFKVYNKIALNIKLPFKIENGIRVGDTPVHRAIREVLANCLVNTDFYIPRGVVIKLEKDVLTIENPGAIRVGKYQMRLGGQSDPRNKALMKMFNLIGVGERAGSGVPELFSVWENEGWVEPIIEEKFDPDRTLLTMQFVKKVPEKSARKKVPEKSARNFSDKKVTKKTQMQYDKILNFMKDDTWYKASDFMAVLDVKDRRIKVLLNELVKSKFVVEDGSTKGRRYKKKT</sequence>
<dbReference type="Pfam" id="PF04326">
    <property type="entry name" value="SLFN_AlbA_2"/>
    <property type="match status" value="1"/>
</dbReference>
<dbReference type="InterPro" id="IPR038461">
    <property type="entry name" value="Schlafen_AlbA_2_dom_sf"/>
</dbReference>
<protein>
    <submittedName>
        <fullName evidence="2">ATPase AAA</fullName>
    </submittedName>
</protein>